<dbReference type="InterPro" id="IPR000644">
    <property type="entry name" value="CBS_dom"/>
</dbReference>
<gene>
    <name evidence="4" type="ORF">AT15_03235</name>
</gene>
<evidence type="ECO:0000313" key="4">
    <source>
        <dbReference type="EMBL" id="OAA31851.1"/>
    </source>
</evidence>
<dbReference type="OrthoDB" id="9790355at2"/>
<protein>
    <recommendedName>
        <fullName evidence="3">CBS domain-containing protein</fullName>
    </recommendedName>
</protein>
<dbReference type="PANTHER" id="PTHR43080:SF2">
    <property type="entry name" value="CBS DOMAIN-CONTAINING PROTEIN"/>
    <property type="match status" value="1"/>
</dbReference>
<accession>A0A176K476</accession>
<dbReference type="AlphaFoldDB" id="A0A176K476"/>
<dbReference type="RefSeq" id="WP_068345496.1">
    <property type="nucleotide sequence ID" value="NZ_JFHK01000002.1"/>
</dbReference>
<dbReference type="SUPFAM" id="SSF54631">
    <property type="entry name" value="CBS-domain pair"/>
    <property type="match status" value="1"/>
</dbReference>
<dbReference type="PROSITE" id="PS51371">
    <property type="entry name" value="CBS"/>
    <property type="match status" value="2"/>
</dbReference>
<name>A0A176K476_9BACT</name>
<keyword evidence="1 2" id="KW-0129">CBS domain</keyword>
<dbReference type="PATRIC" id="fig|1453497.3.peg.636"/>
<sequence>MKVETAMIKDVSAIFEDETVEEFIISCIRKNRSGFPVVDEHFRVVGFISESDIINNALPSYFSLLQSASFIPDTHQFVRKIGEIKDEPVSKFMVTPPIVIHPEDTAIHAADLLIKKRLKAIPVVDSEHRLIGIFTRINLIHVALEGKINNQ</sequence>
<proteinExistence type="predicted"/>
<dbReference type="Gene3D" id="3.10.580.10">
    <property type="entry name" value="CBS-domain"/>
    <property type="match status" value="1"/>
</dbReference>
<reference evidence="4 5" key="1">
    <citation type="submission" date="2014-02" db="EMBL/GenBank/DDBJ databases">
        <title>Kosmotoga genome sequencing.</title>
        <authorList>
            <person name="Pollo S.M."/>
            <person name="Charchuk R."/>
            <person name="Nesbo C.L."/>
        </authorList>
    </citation>
    <scope>NUCLEOTIDE SEQUENCE [LARGE SCALE GENOMIC DNA]</scope>
    <source>
        <strain evidence="4 5">S304</strain>
    </source>
</reference>
<feature type="domain" description="CBS" evidence="3">
    <location>
        <begin position="93"/>
        <end position="151"/>
    </location>
</feature>
<feature type="domain" description="CBS" evidence="3">
    <location>
        <begin position="7"/>
        <end position="64"/>
    </location>
</feature>
<evidence type="ECO:0000256" key="1">
    <source>
        <dbReference type="ARBA" id="ARBA00023122"/>
    </source>
</evidence>
<dbReference type="PANTHER" id="PTHR43080">
    <property type="entry name" value="CBS DOMAIN-CONTAINING PROTEIN CBSX3, MITOCHONDRIAL"/>
    <property type="match status" value="1"/>
</dbReference>
<comment type="caution">
    <text evidence="4">The sequence shown here is derived from an EMBL/GenBank/DDBJ whole genome shotgun (WGS) entry which is preliminary data.</text>
</comment>
<dbReference type="Pfam" id="PF00571">
    <property type="entry name" value="CBS"/>
    <property type="match status" value="2"/>
</dbReference>
<organism evidence="4 5">
    <name type="scientific">Kosmotoga arenicorallina S304</name>
    <dbReference type="NCBI Taxonomy" id="1453497"/>
    <lineage>
        <taxon>Bacteria</taxon>
        <taxon>Thermotogati</taxon>
        <taxon>Thermotogota</taxon>
        <taxon>Thermotogae</taxon>
        <taxon>Kosmotogales</taxon>
        <taxon>Kosmotogaceae</taxon>
        <taxon>Kosmotoga</taxon>
    </lineage>
</organism>
<dbReference type="InterPro" id="IPR046342">
    <property type="entry name" value="CBS_dom_sf"/>
</dbReference>
<dbReference type="STRING" id="1453497.AT15_03235"/>
<dbReference type="Proteomes" id="UP000077339">
    <property type="component" value="Unassembled WGS sequence"/>
</dbReference>
<evidence type="ECO:0000256" key="2">
    <source>
        <dbReference type="PROSITE-ProRule" id="PRU00703"/>
    </source>
</evidence>
<dbReference type="InterPro" id="IPR051257">
    <property type="entry name" value="Diverse_CBS-Domain"/>
</dbReference>
<dbReference type="EMBL" id="JFHK01000002">
    <property type="protein sequence ID" value="OAA31851.1"/>
    <property type="molecule type" value="Genomic_DNA"/>
</dbReference>
<evidence type="ECO:0000313" key="5">
    <source>
        <dbReference type="Proteomes" id="UP000077339"/>
    </source>
</evidence>
<dbReference type="SMART" id="SM00116">
    <property type="entry name" value="CBS"/>
    <property type="match status" value="2"/>
</dbReference>
<keyword evidence="5" id="KW-1185">Reference proteome</keyword>
<evidence type="ECO:0000259" key="3">
    <source>
        <dbReference type="PROSITE" id="PS51371"/>
    </source>
</evidence>